<reference evidence="1" key="1">
    <citation type="submission" date="2019-08" db="EMBL/GenBank/DDBJ databases">
        <authorList>
            <person name="Kucharzyk K."/>
            <person name="Murdoch R.W."/>
            <person name="Higgins S."/>
            <person name="Loffler F."/>
        </authorList>
    </citation>
    <scope>NUCLEOTIDE SEQUENCE</scope>
</reference>
<accession>A0A645H1X5</accession>
<gene>
    <name evidence="1" type="ORF">SDC9_180508</name>
</gene>
<dbReference type="AlphaFoldDB" id="A0A645H1X5"/>
<evidence type="ECO:0000313" key="1">
    <source>
        <dbReference type="EMBL" id="MPN33025.1"/>
    </source>
</evidence>
<protein>
    <submittedName>
        <fullName evidence="1">Uncharacterized protein</fullName>
    </submittedName>
</protein>
<dbReference type="EMBL" id="VSSQ01085329">
    <property type="protein sequence ID" value="MPN33025.1"/>
    <property type="molecule type" value="Genomic_DNA"/>
</dbReference>
<name>A0A645H1X5_9ZZZZ</name>
<proteinExistence type="predicted"/>
<sequence length="51" mass="6068">MSCFVTDYLTDYVYCVKMLFVNLDVYMLLAIHLDKWTSGQNIVQIYLKKVK</sequence>
<organism evidence="1">
    <name type="scientific">bioreactor metagenome</name>
    <dbReference type="NCBI Taxonomy" id="1076179"/>
    <lineage>
        <taxon>unclassified sequences</taxon>
        <taxon>metagenomes</taxon>
        <taxon>ecological metagenomes</taxon>
    </lineage>
</organism>
<comment type="caution">
    <text evidence="1">The sequence shown here is derived from an EMBL/GenBank/DDBJ whole genome shotgun (WGS) entry which is preliminary data.</text>
</comment>